<dbReference type="Proteomes" id="UP000077521">
    <property type="component" value="Unassembled WGS sequence"/>
</dbReference>
<accession>A0A177TNF8</accession>
<comment type="caution">
    <text evidence="1">The sequence shown here is derived from an EMBL/GenBank/DDBJ whole genome shotgun (WGS) entry which is preliminary data.</text>
</comment>
<evidence type="ECO:0000313" key="2">
    <source>
        <dbReference type="Proteomes" id="UP000077521"/>
    </source>
</evidence>
<gene>
    <name evidence="1" type="ORF">A4X13_0g2695</name>
</gene>
<reference evidence="1" key="2">
    <citation type="journal article" date="2019" name="IMA Fungus">
        <title>Genome sequencing and comparison of five Tilletia species to identify candidate genes for the detection of regulated species infecting wheat.</title>
        <authorList>
            <person name="Nguyen H.D.T."/>
            <person name="Sultana T."/>
            <person name="Kesanakurti P."/>
            <person name="Hambleton S."/>
        </authorList>
    </citation>
    <scope>NUCLEOTIDE SEQUENCE</scope>
    <source>
        <strain evidence="1">DAOMC 236416</strain>
    </source>
</reference>
<evidence type="ECO:0000313" key="1">
    <source>
        <dbReference type="EMBL" id="KAE8256348.1"/>
    </source>
</evidence>
<organism evidence="1 2">
    <name type="scientific">Tilletia indica</name>
    <dbReference type="NCBI Taxonomy" id="43049"/>
    <lineage>
        <taxon>Eukaryota</taxon>
        <taxon>Fungi</taxon>
        <taxon>Dikarya</taxon>
        <taxon>Basidiomycota</taxon>
        <taxon>Ustilaginomycotina</taxon>
        <taxon>Exobasidiomycetes</taxon>
        <taxon>Tilletiales</taxon>
        <taxon>Tilletiaceae</taxon>
        <taxon>Tilletia</taxon>
    </lineage>
</organism>
<dbReference type="EMBL" id="LWDF02000134">
    <property type="protein sequence ID" value="KAE8256348.1"/>
    <property type="molecule type" value="Genomic_DNA"/>
</dbReference>
<protein>
    <submittedName>
        <fullName evidence="1">Uncharacterized protein</fullName>
    </submittedName>
</protein>
<reference evidence="1" key="1">
    <citation type="submission" date="2016-04" db="EMBL/GenBank/DDBJ databases">
        <authorList>
            <person name="Nguyen H.D."/>
            <person name="Samba Siva P."/>
            <person name="Cullis J."/>
            <person name="Levesque C.A."/>
            <person name="Hambleton S."/>
        </authorList>
    </citation>
    <scope>NUCLEOTIDE SEQUENCE</scope>
    <source>
        <strain evidence="1">DAOMC 236416</strain>
    </source>
</reference>
<sequence>MASTAPADVAPYIHFPSSGAPSPSHVLSSTAFPYEAFMGDWAVVGTSLSLWKKRSNVVISYHKTDKGLPALGEEQIPGKSTLQFEDEINWFEDGKEEAGQAKFKKLRQEGKKNWLRGLNKLDAKATNGATFHWGGLGWLRLLSAHWQVIGASPAFGNPSASADEPVWLVTYFSKSLFTAAGVDIYVRNPSKLSDETYDAIVAALSKLEAKEGATEEEARGFRKAAEGMFRIPYRE</sequence>
<keyword evidence="2" id="KW-1185">Reference proteome</keyword>
<proteinExistence type="predicted"/>
<dbReference type="AlphaFoldDB" id="A0A177TNF8"/>
<name>A0A177TNF8_9BASI</name>